<reference evidence="1" key="1">
    <citation type="submission" date="2019-08" db="EMBL/GenBank/DDBJ databases">
        <authorList>
            <person name="Kucharzyk K."/>
            <person name="Murdoch R.W."/>
            <person name="Higgins S."/>
            <person name="Loffler F."/>
        </authorList>
    </citation>
    <scope>NUCLEOTIDE SEQUENCE</scope>
</reference>
<accession>A0A645HW46</accession>
<evidence type="ECO:0000313" key="1">
    <source>
        <dbReference type="EMBL" id="MPN43238.1"/>
    </source>
</evidence>
<protein>
    <submittedName>
        <fullName evidence="1">Uncharacterized protein</fullName>
    </submittedName>
</protein>
<name>A0A645HW46_9ZZZZ</name>
<sequence>MVEADRGDALFGGGGPGFRIDVAHAVADFALLRIKLDVVAGGQREAHALAGFQQFAGRDAAGGDAIGVEVLFQLVERCAAIDLEGKEVDAGAVGLTQDHAVMIALVPGLEIDAPLRVAAGFREAEHVRVKLHALIEIEHLELDVPGTKYACHCHLSAPLY</sequence>
<comment type="caution">
    <text evidence="1">The sequence shown here is derived from an EMBL/GenBank/DDBJ whole genome shotgun (WGS) entry which is preliminary data.</text>
</comment>
<proteinExistence type="predicted"/>
<dbReference type="EMBL" id="VSSQ01101512">
    <property type="protein sequence ID" value="MPN43238.1"/>
    <property type="molecule type" value="Genomic_DNA"/>
</dbReference>
<organism evidence="1">
    <name type="scientific">bioreactor metagenome</name>
    <dbReference type="NCBI Taxonomy" id="1076179"/>
    <lineage>
        <taxon>unclassified sequences</taxon>
        <taxon>metagenomes</taxon>
        <taxon>ecological metagenomes</taxon>
    </lineage>
</organism>
<gene>
    <name evidence="1" type="ORF">SDC9_190797</name>
</gene>
<dbReference type="AlphaFoldDB" id="A0A645HW46"/>